<evidence type="ECO:0000313" key="4">
    <source>
        <dbReference type="Proteomes" id="UP001168821"/>
    </source>
</evidence>
<dbReference type="GO" id="GO:0007005">
    <property type="term" value="P:mitochondrion organization"/>
    <property type="evidence" value="ECO:0007669"/>
    <property type="project" value="TreeGrafter"/>
</dbReference>
<evidence type="ECO:0000259" key="2">
    <source>
        <dbReference type="Pfam" id="PF03109"/>
    </source>
</evidence>
<dbReference type="InterPro" id="IPR045307">
    <property type="entry name" value="ADCK1_dom"/>
</dbReference>
<evidence type="ECO:0000256" key="1">
    <source>
        <dbReference type="ARBA" id="ARBA00009670"/>
    </source>
</evidence>
<dbReference type="GO" id="GO:0055088">
    <property type="term" value="P:lipid homeostasis"/>
    <property type="evidence" value="ECO:0007669"/>
    <property type="project" value="TreeGrafter"/>
</dbReference>
<dbReference type="InterPro" id="IPR004147">
    <property type="entry name" value="ABC1_dom"/>
</dbReference>
<dbReference type="SUPFAM" id="SSF56112">
    <property type="entry name" value="Protein kinase-like (PK-like)"/>
    <property type="match status" value="1"/>
</dbReference>
<dbReference type="InterPro" id="IPR051130">
    <property type="entry name" value="Mito_struct-func_regulator"/>
</dbReference>
<accession>A0AA38J6D6</accession>
<dbReference type="GO" id="GO:0005743">
    <property type="term" value="C:mitochondrial inner membrane"/>
    <property type="evidence" value="ECO:0007669"/>
    <property type="project" value="TreeGrafter"/>
</dbReference>
<proteinExistence type="inferred from homology"/>
<organism evidence="3 4">
    <name type="scientific">Zophobas morio</name>
    <dbReference type="NCBI Taxonomy" id="2755281"/>
    <lineage>
        <taxon>Eukaryota</taxon>
        <taxon>Metazoa</taxon>
        <taxon>Ecdysozoa</taxon>
        <taxon>Arthropoda</taxon>
        <taxon>Hexapoda</taxon>
        <taxon>Insecta</taxon>
        <taxon>Pterygota</taxon>
        <taxon>Neoptera</taxon>
        <taxon>Endopterygota</taxon>
        <taxon>Coleoptera</taxon>
        <taxon>Polyphaga</taxon>
        <taxon>Cucujiformia</taxon>
        <taxon>Tenebrionidae</taxon>
        <taxon>Zophobas</taxon>
    </lineage>
</organism>
<sequence>MSAVRLGRLLKYTVIGGATIGTLASLHGNQYQLNSIGIVRLSRAAVTVFQIGVIYKRDLYGKGLEKSSDEYKSLKSVCHKRSAEKLLQLCCTNKGVYIKVGQHIAALDYLLPSEYVQTMKILHCHAPTNPIEDVYKVIREDLKKEPSQIFKTIELEPLGTASLAQVHKATLHDGSVVAVKVQHPYVQGNAKIDMKTMEYLVKIMSWVFPEFKFQWLVDETKKNIPQELDFEQEGHNAEKIAKMFQHVEWLHVPKVRWDLTTSRVLTMDFIFGGQVNDLNYIKEHDINPFEISDKLGKLYSQMIFINGFVHSDPHPGNIFVRKSERGDCDIILLDHGLYAVSILNNTVSQSITLCSKNLSDEFRVEYANFWLSILNRDRKAMRQHSANLGIKGDLYGLFACMVTGRTWDTILKGIDKQKPTKSEKDLFQREFPNILPQISGVLDKVNRQMLLILKTNDLMRGIEHTLQTSARMGAFRVMSQCCVKSVYSQRICQESSKIRKFTVTVAQYWALFKIKLYYTILSLRQLSVQILGT</sequence>
<keyword evidence="4" id="KW-1185">Reference proteome</keyword>
<feature type="domain" description="ABC1 atypical kinase-like" evidence="2">
    <location>
        <begin position="123"/>
        <end position="384"/>
    </location>
</feature>
<dbReference type="CDD" id="cd13969">
    <property type="entry name" value="ADCK1-like"/>
    <property type="match status" value="1"/>
</dbReference>
<reference evidence="3" key="1">
    <citation type="journal article" date="2023" name="G3 (Bethesda)">
        <title>Whole genome assemblies of Zophobas morio and Tenebrio molitor.</title>
        <authorList>
            <person name="Kaur S."/>
            <person name="Stinson S.A."/>
            <person name="diCenzo G.C."/>
        </authorList>
    </citation>
    <scope>NUCLEOTIDE SEQUENCE</scope>
    <source>
        <strain evidence="3">QUZm001</strain>
    </source>
</reference>
<dbReference type="PANTHER" id="PTHR43173:SF19">
    <property type="entry name" value="AARF DOMAIN-CONTAINING PROTEIN KINASE 1"/>
    <property type="match status" value="1"/>
</dbReference>
<gene>
    <name evidence="3" type="ORF">Zmor_001111</name>
</gene>
<dbReference type="Proteomes" id="UP001168821">
    <property type="component" value="Unassembled WGS sequence"/>
</dbReference>
<dbReference type="AlphaFoldDB" id="A0AA38J6D6"/>
<dbReference type="EMBL" id="JALNTZ010000001">
    <property type="protein sequence ID" value="KAJ3665622.1"/>
    <property type="molecule type" value="Genomic_DNA"/>
</dbReference>
<protein>
    <recommendedName>
        <fullName evidence="2">ABC1 atypical kinase-like domain-containing protein</fullName>
    </recommendedName>
</protein>
<comment type="similarity">
    <text evidence="1">Belongs to the protein kinase superfamily. ADCK protein kinase family.</text>
</comment>
<dbReference type="PANTHER" id="PTHR43173">
    <property type="entry name" value="ABC1 FAMILY PROTEIN"/>
    <property type="match status" value="1"/>
</dbReference>
<dbReference type="Pfam" id="PF03109">
    <property type="entry name" value="ABC1"/>
    <property type="match status" value="1"/>
</dbReference>
<evidence type="ECO:0000313" key="3">
    <source>
        <dbReference type="EMBL" id="KAJ3665622.1"/>
    </source>
</evidence>
<comment type="caution">
    <text evidence="3">The sequence shown here is derived from an EMBL/GenBank/DDBJ whole genome shotgun (WGS) entry which is preliminary data.</text>
</comment>
<dbReference type="InterPro" id="IPR011009">
    <property type="entry name" value="Kinase-like_dom_sf"/>
</dbReference>
<name>A0AA38J6D6_9CUCU</name>